<protein>
    <submittedName>
        <fullName evidence="2">Uncharacterized protein</fullName>
    </submittedName>
</protein>
<evidence type="ECO:0000256" key="1">
    <source>
        <dbReference type="SAM" id="Phobius"/>
    </source>
</evidence>
<reference evidence="2 3" key="1">
    <citation type="submission" date="2016-10" db="EMBL/GenBank/DDBJ databases">
        <authorList>
            <person name="de Groot N.N."/>
        </authorList>
    </citation>
    <scope>NUCLEOTIDE SEQUENCE [LARGE SCALE GENOMIC DNA]</scope>
    <source>
        <strain evidence="2 3">IBRC-M 10780</strain>
    </source>
</reference>
<dbReference type="Proteomes" id="UP000198618">
    <property type="component" value="Unassembled WGS sequence"/>
</dbReference>
<keyword evidence="3" id="KW-1185">Reference proteome</keyword>
<dbReference type="STRING" id="930131.SAMN05216389_104163"/>
<proteinExistence type="predicted"/>
<dbReference type="RefSeq" id="WP_090868013.1">
    <property type="nucleotide sequence ID" value="NZ_FOHE01000004.1"/>
</dbReference>
<keyword evidence="1" id="KW-1133">Transmembrane helix</keyword>
<accession>A0A1I0B3A6</accession>
<organism evidence="2 3">
    <name type="scientific">Oceanobacillus limi</name>
    <dbReference type="NCBI Taxonomy" id="930131"/>
    <lineage>
        <taxon>Bacteria</taxon>
        <taxon>Bacillati</taxon>
        <taxon>Bacillota</taxon>
        <taxon>Bacilli</taxon>
        <taxon>Bacillales</taxon>
        <taxon>Bacillaceae</taxon>
        <taxon>Oceanobacillus</taxon>
    </lineage>
</organism>
<name>A0A1I0B3A6_9BACI</name>
<dbReference type="AlphaFoldDB" id="A0A1I0B3A6"/>
<keyword evidence="1" id="KW-0812">Transmembrane</keyword>
<gene>
    <name evidence="2" type="ORF">SAMN05216389_104163</name>
</gene>
<dbReference type="EMBL" id="FOHE01000004">
    <property type="protein sequence ID" value="SET01236.1"/>
    <property type="molecule type" value="Genomic_DNA"/>
</dbReference>
<evidence type="ECO:0000313" key="3">
    <source>
        <dbReference type="Proteomes" id="UP000198618"/>
    </source>
</evidence>
<keyword evidence="1" id="KW-0472">Membrane</keyword>
<feature type="transmembrane region" description="Helical" evidence="1">
    <location>
        <begin position="5"/>
        <end position="24"/>
    </location>
</feature>
<evidence type="ECO:0000313" key="2">
    <source>
        <dbReference type="EMBL" id="SET01236.1"/>
    </source>
</evidence>
<sequence>MRKGIYRFIIIVILLAGIIIYLGINNTLSSLSIPSTGLNKLTKPTFENQEIIEIKDYDDGTT</sequence>